<keyword evidence="2" id="KW-0813">Transport</keyword>
<dbReference type="GO" id="GO:0005886">
    <property type="term" value="C:plasma membrane"/>
    <property type="evidence" value="ECO:0007669"/>
    <property type="project" value="TreeGrafter"/>
</dbReference>
<protein>
    <submittedName>
        <fullName evidence="10">Ferric-chelate reductase</fullName>
    </submittedName>
</protein>
<evidence type="ECO:0000313" key="10">
    <source>
        <dbReference type="EMBL" id="KAF4466283.1"/>
    </source>
</evidence>
<evidence type="ECO:0000256" key="3">
    <source>
        <dbReference type="ARBA" id="ARBA00022692"/>
    </source>
</evidence>
<keyword evidence="6 8" id="KW-0472">Membrane</keyword>
<feature type="domain" description="Ferric oxidoreductase" evidence="9">
    <location>
        <begin position="635"/>
        <end position="751"/>
    </location>
</feature>
<evidence type="ECO:0000256" key="5">
    <source>
        <dbReference type="ARBA" id="ARBA00023065"/>
    </source>
</evidence>
<comment type="caution">
    <text evidence="10">The sequence shown here is derived from an EMBL/GenBank/DDBJ whole genome shotgun (WGS) entry which is preliminary data.</text>
</comment>
<evidence type="ECO:0000259" key="9">
    <source>
        <dbReference type="Pfam" id="PF01794"/>
    </source>
</evidence>
<dbReference type="GO" id="GO:0006879">
    <property type="term" value="P:intracellular iron ion homeostasis"/>
    <property type="evidence" value="ECO:0007669"/>
    <property type="project" value="TreeGrafter"/>
</dbReference>
<organism evidence="10 11">
    <name type="scientific">Fusarium albosuccineum</name>
    <dbReference type="NCBI Taxonomy" id="1237068"/>
    <lineage>
        <taxon>Eukaryota</taxon>
        <taxon>Fungi</taxon>
        <taxon>Dikarya</taxon>
        <taxon>Ascomycota</taxon>
        <taxon>Pezizomycotina</taxon>
        <taxon>Sordariomycetes</taxon>
        <taxon>Hypocreomycetidae</taxon>
        <taxon>Hypocreales</taxon>
        <taxon>Nectriaceae</taxon>
        <taxon>Fusarium</taxon>
        <taxon>Fusarium decemcellulare species complex</taxon>
    </lineage>
</organism>
<reference evidence="10 11" key="1">
    <citation type="submission" date="2020-01" db="EMBL/GenBank/DDBJ databases">
        <title>Identification and distribution of gene clusters putatively required for synthesis of sphingolipid metabolism inhibitors in phylogenetically diverse species of the filamentous fungus Fusarium.</title>
        <authorList>
            <person name="Kim H.-S."/>
            <person name="Busman M."/>
            <person name="Brown D.W."/>
            <person name="Divon H."/>
            <person name="Uhlig S."/>
            <person name="Proctor R.H."/>
        </authorList>
    </citation>
    <scope>NUCLEOTIDE SEQUENCE [LARGE SCALE GENOMIC DNA]</scope>
    <source>
        <strain evidence="10 11">NRRL 20459</strain>
    </source>
</reference>
<dbReference type="GO" id="GO:0015677">
    <property type="term" value="P:copper ion import"/>
    <property type="evidence" value="ECO:0007669"/>
    <property type="project" value="TreeGrafter"/>
</dbReference>
<feature type="transmembrane region" description="Helical" evidence="8">
    <location>
        <begin position="593"/>
        <end position="614"/>
    </location>
</feature>
<feature type="region of interest" description="Disordered" evidence="7">
    <location>
        <begin position="461"/>
        <end position="510"/>
    </location>
</feature>
<comment type="subcellular location">
    <subcellularLocation>
        <location evidence="1">Membrane</location>
        <topology evidence="1">Multi-pass membrane protein</topology>
    </subcellularLocation>
</comment>
<dbReference type="SFLD" id="SFLDG01168">
    <property type="entry name" value="Ferric_reductase_subgroup_(FRE"/>
    <property type="match status" value="1"/>
</dbReference>
<feature type="transmembrane region" description="Helical" evidence="8">
    <location>
        <begin position="736"/>
        <end position="756"/>
    </location>
</feature>
<dbReference type="SUPFAM" id="SSF53335">
    <property type="entry name" value="S-adenosyl-L-methionine-dependent methyltransferases"/>
    <property type="match status" value="1"/>
</dbReference>
<dbReference type="InterPro" id="IPR013130">
    <property type="entry name" value="Fe3_Rdtase_TM_dom"/>
</dbReference>
<evidence type="ECO:0000256" key="6">
    <source>
        <dbReference type="ARBA" id="ARBA00023136"/>
    </source>
</evidence>
<name>A0A8H4LDT0_9HYPO</name>
<evidence type="ECO:0000256" key="2">
    <source>
        <dbReference type="ARBA" id="ARBA00022448"/>
    </source>
</evidence>
<dbReference type="Gene3D" id="3.40.50.80">
    <property type="entry name" value="Nucleotide-binding domain of ferredoxin-NADP reductase (FNR) module"/>
    <property type="match status" value="1"/>
</dbReference>
<dbReference type="EMBL" id="JAADYS010000904">
    <property type="protein sequence ID" value="KAF4466283.1"/>
    <property type="molecule type" value="Genomic_DNA"/>
</dbReference>
<proteinExistence type="predicted"/>
<feature type="transmembrane region" description="Helical" evidence="8">
    <location>
        <begin position="707"/>
        <end position="729"/>
    </location>
</feature>
<evidence type="ECO:0000256" key="8">
    <source>
        <dbReference type="SAM" id="Phobius"/>
    </source>
</evidence>
<evidence type="ECO:0000256" key="4">
    <source>
        <dbReference type="ARBA" id="ARBA00022989"/>
    </source>
</evidence>
<keyword evidence="3 8" id="KW-0812">Transmembrane</keyword>
<keyword evidence="5" id="KW-0406">Ion transport</keyword>
<dbReference type="CDD" id="cd06186">
    <property type="entry name" value="NOX_Duox_like_FAD_NADP"/>
    <property type="match status" value="1"/>
</dbReference>
<dbReference type="PANTHER" id="PTHR32361">
    <property type="entry name" value="FERRIC/CUPRIC REDUCTASE TRANSMEMBRANE COMPONENT"/>
    <property type="match status" value="1"/>
</dbReference>
<keyword evidence="11" id="KW-1185">Reference proteome</keyword>
<dbReference type="OrthoDB" id="17725at2759"/>
<dbReference type="SUPFAM" id="SSF52343">
    <property type="entry name" value="Ferredoxin reductase-like, C-terminal NADP-linked domain"/>
    <property type="match status" value="1"/>
</dbReference>
<dbReference type="AlphaFoldDB" id="A0A8H4LDT0"/>
<dbReference type="InterPro" id="IPR039261">
    <property type="entry name" value="FNR_nucleotide-bd"/>
</dbReference>
<evidence type="ECO:0000313" key="11">
    <source>
        <dbReference type="Proteomes" id="UP000554235"/>
    </source>
</evidence>
<accession>A0A8H4LDT0</accession>
<evidence type="ECO:0000256" key="7">
    <source>
        <dbReference type="SAM" id="MobiDB-lite"/>
    </source>
</evidence>
<dbReference type="Pfam" id="PF01794">
    <property type="entry name" value="Ferric_reduct"/>
    <property type="match status" value="1"/>
</dbReference>
<feature type="transmembrane region" description="Helical" evidence="8">
    <location>
        <begin position="768"/>
        <end position="786"/>
    </location>
</feature>
<dbReference type="Gene3D" id="3.40.50.150">
    <property type="entry name" value="Vaccinia Virus protein VP39"/>
    <property type="match status" value="1"/>
</dbReference>
<feature type="transmembrane region" description="Helical" evidence="8">
    <location>
        <begin position="673"/>
        <end position="695"/>
    </location>
</feature>
<dbReference type="Proteomes" id="UP000554235">
    <property type="component" value="Unassembled WGS sequence"/>
</dbReference>
<dbReference type="GO" id="GO:0000293">
    <property type="term" value="F:ferric-chelate reductase activity"/>
    <property type="evidence" value="ECO:0007669"/>
    <property type="project" value="TreeGrafter"/>
</dbReference>
<dbReference type="SFLD" id="SFLDS00052">
    <property type="entry name" value="Ferric_Reductase_Domain"/>
    <property type="match status" value="1"/>
</dbReference>
<sequence length="1059" mass="116683">MSVSPVSSSPKSTGTPTATEVAAIEVGDGIQADVDDADSALGSDDASSTASLTSSILHYRTRQGRTYHSERGNANYCHHMLTLVLDDELQLAPLGKNIQKVLDIGTGTDQRHRWGSYANPNWMSSEIEDCTQEWTFDNDSIDHVHMRYLVGSIVDWTALFKESFRVCKPGGWVESYEGIPKMESDDGTVPDESAMATWGRIFIKAGKKLGRSFTVVEDGVQEQGMKEAGFVDIQSKIFKMVDMLCQVPVGGWAKDPEQRQIGHFARVHLETDMEGHVLSLPGLLRTGLKMKWWYTVQSSGVNLAQDSTTLISEVLSALDSFYFFHLQQSPDAAMALKLCLLQASLALADGVGLIGYGKTMYYPACAFACRGVIKSCPLACTPKEGGESHGMGHSMSTTPQECYTSDPAFLKTMALCIDTYCPGSDAPELMLLEDYWRGHLATGTVGTMEWKPVMSYQEALSGAQKDEDAAEKQTGNSTSSSRHSDHTARKIKARHGGHTEEAEESASTEPDTALPIAVASEPLNATSFVLQADWQKQYNVVLSLFRFVPALNRSVSWTWLNSVLTHPPAWGNSHRSPVAAHFGGGLIPTRGQLLYILLISLLNFIFLIAPYYNIQPQSTFATLREQEVSTIGNRAGVLALGNMVALFVFSSRNSILLQLTDWSYGTFLLLHRWLGYWTILHSVLHSIMLLVYYKMFGDYEAELVQLYWIWGIVATVATVIIWPTSLLVVRQKAYEVFLATHQVMALLFLIGYYYHIWYRYEYNWGYEIWMFVASGIWALERLVRLVRMAGRGLRTATVSAIDGSDREYLKIVIDDVSVHGVVYLCFPTLCWRFWETHPFSVASSLSLQGTELSSGSEGHDADHGQEKSVSMTGEEADATVTAKMSPVCRATFYVRTRSGMTSKLATKVASSGGAIRLPVLIEGSYHSSPLQKLSHCTDLVCFAGGVGITTMLRLVQENGARSTRVYWGLRNESLQRELNDQISGLPRTVSIITSVGKRMNIAEILQSELTASGGSKDPVGILVSGPPGMADDVRVAASSLGRSGGLRRGFVLIDEGFSW</sequence>
<gene>
    <name evidence="10" type="ORF">FALBO_6865</name>
</gene>
<dbReference type="GO" id="GO:0006826">
    <property type="term" value="P:iron ion transport"/>
    <property type="evidence" value="ECO:0007669"/>
    <property type="project" value="TreeGrafter"/>
</dbReference>
<dbReference type="Pfam" id="PF13489">
    <property type="entry name" value="Methyltransf_23"/>
    <property type="match status" value="1"/>
</dbReference>
<dbReference type="InterPro" id="IPR029063">
    <property type="entry name" value="SAM-dependent_MTases_sf"/>
</dbReference>
<dbReference type="PANTHER" id="PTHR32361:SF9">
    <property type="entry name" value="FERRIC REDUCTASE TRANSMEMBRANE COMPONENT 3-RELATED"/>
    <property type="match status" value="1"/>
</dbReference>
<dbReference type="InterPro" id="IPR051410">
    <property type="entry name" value="Ferric/Cupric_Reductase"/>
</dbReference>
<keyword evidence="4 8" id="KW-1133">Transmembrane helix</keyword>
<evidence type="ECO:0000256" key="1">
    <source>
        <dbReference type="ARBA" id="ARBA00004141"/>
    </source>
</evidence>